<evidence type="ECO:0000259" key="7">
    <source>
        <dbReference type="SMART" id="SM01035"/>
    </source>
</evidence>
<keyword evidence="4" id="KW-0853">WD repeat</keyword>
<dbReference type="InterPro" id="IPR015943">
    <property type="entry name" value="WD40/YVTN_repeat-like_dom_sf"/>
</dbReference>
<dbReference type="InterPro" id="IPR028598">
    <property type="entry name" value="BOP1/Erb1"/>
</dbReference>
<dbReference type="OMA" id="MRPAKGE"/>
<gene>
    <name evidence="8" type="ORF">OT_ostta02g00430</name>
</gene>
<keyword evidence="9" id="KW-1185">Reference proteome</keyword>
<name>Q01F60_OSTTA</name>
<dbReference type="SMART" id="SM00320">
    <property type="entry name" value="WD40"/>
    <property type="match status" value="5"/>
</dbReference>
<dbReference type="STRING" id="70448.Q01F60"/>
<sequence length="580" mass="65925">MPAEQTSQIGDVPLAWYRDLAHEGYNVDGRRLSKSVETDSLSNLLSNIDDRSAWRRISDALSGGHIKLSKSDVLLLQRIQAGWLPSDSLEHTWEWDSSTNTDRVASSTEPKRRFLPSQGEAKAVARLVRVLRRTFQTGQPAIEHAPHDYDIWAAPPTEQPNTLGRIRARKPSLPANELSFNPPVEYAEYAKMNISNKSASRLRQMCSYECFTQERFERCLDLYLCPRSHREKTDISPEELLPKLPMPKQLKPFPEIFTQRFLQQRETIDCFSVNCSGEWLAMCTSSGSLLIWDVHTGKNIYHFDFNTKLGSVHWHPTRTHVLVVTMGTCAVVIRSLASFDPGQLRALKSMQKSSEQPVWNCSKAVSVIQHALTVREVAWHRKGRYFATIFGERGITVHDLDFKCSQQPFAKYDSRVMSVSFHPTEPFFFICSPRQVRMYNLKTQELKRKFSNGMTNNMCMCISSSGSSLLVGERSGKTLWFDVESDGESKAIAVRGASVLSVTCHNSYPLIATAAQDGKITVFHMSEPSDSVADPMFVPVNVIQNSHLELARCLDVQFHPRQPWLFMKREPQSIDLYTQK</sequence>
<dbReference type="GO" id="GO:0043021">
    <property type="term" value="F:ribonucleoprotein complex binding"/>
    <property type="evidence" value="ECO:0007669"/>
    <property type="project" value="TreeGrafter"/>
</dbReference>
<evidence type="ECO:0000313" key="8">
    <source>
        <dbReference type="EMBL" id="CAL52041.1"/>
    </source>
</evidence>
<evidence type="ECO:0000256" key="1">
    <source>
        <dbReference type="ARBA" id="ARBA00004604"/>
    </source>
</evidence>
<reference evidence="9" key="1">
    <citation type="journal article" date="2006" name="Proc. Natl. Acad. Sci. U.S.A.">
        <title>Genome analysis of the smallest free-living eukaryote Ostreococcus tauri unveils many unique features.</title>
        <authorList>
            <person name="Derelle E."/>
            <person name="Ferraz C."/>
            <person name="Rombauts S."/>
            <person name="Rouze P."/>
            <person name="Worden A.Z."/>
            <person name="Robbens S."/>
            <person name="Partensky F."/>
            <person name="Degroeve S."/>
            <person name="Echeynie S."/>
            <person name="Cooke R."/>
            <person name="Saeys Y."/>
            <person name="Wuyts J."/>
            <person name="Jabbari K."/>
            <person name="Bowler C."/>
            <person name="Panaud O."/>
            <person name="Piegu B."/>
            <person name="Ball S.G."/>
            <person name="Ral J.-P."/>
            <person name="Bouget F.-Y."/>
            <person name="Piganeau G."/>
            <person name="De Baets B."/>
            <person name="Picard A."/>
            <person name="Delseny M."/>
            <person name="Demaille J."/>
            <person name="Van de Peer Y."/>
            <person name="Moreau H."/>
        </authorList>
    </citation>
    <scope>NUCLEOTIDE SEQUENCE [LARGE SCALE GENOMIC DNA]</scope>
    <source>
        <strain evidence="9">OTTH 0595 / CCAP 157/2 / RCC745</strain>
    </source>
</reference>
<keyword evidence="2" id="KW-0690">Ribosome biogenesis</keyword>
<dbReference type="InterPro" id="IPR036322">
    <property type="entry name" value="WD40_repeat_dom_sf"/>
</dbReference>
<reference evidence="8 9" key="2">
    <citation type="journal article" date="2014" name="BMC Genomics">
        <title>An improved genome of the model marine alga Ostreococcus tauri unfolds by assessing Illumina de novo assemblies.</title>
        <authorList>
            <person name="Blanc-Mathieu R."/>
            <person name="Verhelst B."/>
            <person name="Derelle E."/>
            <person name="Rombauts S."/>
            <person name="Bouget F.Y."/>
            <person name="Carre I."/>
            <person name="Chateau A."/>
            <person name="Eyre-Walker A."/>
            <person name="Grimsley N."/>
            <person name="Moreau H."/>
            <person name="Piegu B."/>
            <person name="Rivals E."/>
            <person name="Schackwitz W."/>
            <person name="Van de Peer Y."/>
            <person name="Piganeau G."/>
        </authorList>
    </citation>
    <scope>NUCLEOTIDE SEQUENCE [LARGE SCALE GENOMIC DNA]</scope>
    <source>
        <strain evidence="9">OTTH 0595 / CCAP 157/2 / RCC745</strain>
    </source>
</reference>
<keyword evidence="6" id="KW-0539">Nucleus</keyword>
<evidence type="ECO:0000256" key="2">
    <source>
        <dbReference type="ARBA" id="ARBA00022517"/>
    </source>
</evidence>
<dbReference type="SUPFAM" id="SSF50978">
    <property type="entry name" value="WD40 repeat-like"/>
    <property type="match status" value="1"/>
</dbReference>
<dbReference type="Proteomes" id="UP000009170">
    <property type="component" value="Unassembled WGS sequence"/>
</dbReference>
<dbReference type="InParanoid" id="Q01F60"/>
<dbReference type="GO" id="GO:0030687">
    <property type="term" value="C:preribosome, large subunit precursor"/>
    <property type="evidence" value="ECO:0007669"/>
    <property type="project" value="TreeGrafter"/>
</dbReference>
<dbReference type="InterPro" id="IPR001680">
    <property type="entry name" value="WD40_rpt"/>
</dbReference>
<keyword evidence="3" id="KW-0698">rRNA processing</keyword>
<dbReference type="GO" id="GO:0000463">
    <property type="term" value="P:maturation of LSU-rRNA from tricistronic rRNA transcript (SSU-rRNA, 5.8S rRNA, LSU-rRNA)"/>
    <property type="evidence" value="ECO:0007669"/>
    <property type="project" value="TreeGrafter"/>
</dbReference>
<dbReference type="KEGG" id="ota:OT_ostta02g00430"/>
<dbReference type="Pfam" id="PF08145">
    <property type="entry name" value="BOP1NT"/>
    <property type="match status" value="1"/>
</dbReference>
<dbReference type="EMBL" id="CAID01000002">
    <property type="protein sequence ID" value="CAL52041.1"/>
    <property type="molecule type" value="Genomic_DNA"/>
</dbReference>
<comment type="subcellular location">
    <subcellularLocation>
        <location evidence="1">Nucleus</location>
        <location evidence="1">Nucleolus</location>
    </subcellularLocation>
</comment>
<dbReference type="OrthoDB" id="5571054at2759"/>
<evidence type="ECO:0000256" key="5">
    <source>
        <dbReference type="ARBA" id="ARBA00022737"/>
    </source>
</evidence>
<organism evidence="8 9">
    <name type="scientific">Ostreococcus tauri</name>
    <name type="common">Marine green alga</name>
    <dbReference type="NCBI Taxonomy" id="70448"/>
    <lineage>
        <taxon>Eukaryota</taxon>
        <taxon>Viridiplantae</taxon>
        <taxon>Chlorophyta</taxon>
        <taxon>Mamiellophyceae</taxon>
        <taxon>Mamiellales</taxon>
        <taxon>Bathycoccaceae</taxon>
        <taxon>Ostreococcus</taxon>
    </lineage>
</organism>
<accession>Q01F60</accession>
<dbReference type="InterPro" id="IPR012953">
    <property type="entry name" value="BOP1_N_dom"/>
</dbReference>
<dbReference type="FunCoup" id="Q01F60">
    <property type="interactions" value="1609"/>
</dbReference>
<protein>
    <submittedName>
        <fullName evidence="8">BOP1, N-terminal domain</fullName>
    </submittedName>
</protein>
<evidence type="ECO:0000256" key="3">
    <source>
        <dbReference type="ARBA" id="ARBA00022552"/>
    </source>
</evidence>
<dbReference type="PANTHER" id="PTHR17605">
    <property type="entry name" value="RIBOSOME BIOGENESIS PROTEIN BOP1 BLOCK OF PROLIFERATION 1 PROTEIN"/>
    <property type="match status" value="1"/>
</dbReference>
<feature type="domain" description="BOP1 N-terminal" evidence="7">
    <location>
        <begin position="17"/>
        <end position="254"/>
    </location>
</feature>
<dbReference type="GeneID" id="9837222"/>
<evidence type="ECO:0000313" key="9">
    <source>
        <dbReference type="Proteomes" id="UP000009170"/>
    </source>
</evidence>
<dbReference type="Gene3D" id="2.130.10.10">
    <property type="entry name" value="YVTN repeat-like/Quinoprotein amine dehydrogenase"/>
    <property type="match status" value="1"/>
</dbReference>
<proteinExistence type="predicted"/>
<dbReference type="RefSeq" id="XP_003074783.1">
    <property type="nucleotide sequence ID" value="XM_003074735.1"/>
</dbReference>
<evidence type="ECO:0000256" key="4">
    <source>
        <dbReference type="ARBA" id="ARBA00022574"/>
    </source>
</evidence>
<dbReference type="AlphaFoldDB" id="Q01F60"/>
<dbReference type="SMART" id="SM01035">
    <property type="entry name" value="BOP1NT"/>
    <property type="match status" value="1"/>
</dbReference>
<evidence type="ECO:0000256" key="6">
    <source>
        <dbReference type="ARBA" id="ARBA00023242"/>
    </source>
</evidence>
<comment type="caution">
    <text evidence="8">The sequence shown here is derived from an EMBL/GenBank/DDBJ whole genome shotgun (WGS) entry which is preliminary data.</text>
</comment>
<keyword evidence="5" id="KW-0677">Repeat</keyword>
<dbReference type="PANTHER" id="PTHR17605:SF0">
    <property type="entry name" value="RIBOSOME BIOGENESIS PROTEIN BOP1"/>
    <property type="match status" value="1"/>
</dbReference>
<dbReference type="GO" id="GO:0070545">
    <property type="term" value="C:PeBoW complex"/>
    <property type="evidence" value="ECO:0007669"/>
    <property type="project" value="TreeGrafter"/>
</dbReference>